<gene>
    <name evidence="1" type="ORF">EV420DRAFT_1646404</name>
</gene>
<organism evidence="1 2">
    <name type="scientific">Armillaria tabescens</name>
    <name type="common">Ringless honey mushroom</name>
    <name type="synonym">Agaricus tabescens</name>
    <dbReference type="NCBI Taxonomy" id="1929756"/>
    <lineage>
        <taxon>Eukaryota</taxon>
        <taxon>Fungi</taxon>
        <taxon>Dikarya</taxon>
        <taxon>Basidiomycota</taxon>
        <taxon>Agaricomycotina</taxon>
        <taxon>Agaricomycetes</taxon>
        <taxon>Agaricomycetidae</taxon>
        <taxon>Agaricales</taxon>
        <taxon>Marasmiineae</taxon>
        <taxon>Physalacriaceae</taxon>
        <taxon>Desarmillaria</taxon>
    </lineage>
</organism>
<dbReference type="InterPro" id="IPR036537">
    <property type="entry name" value="Adaptor_Cbl_N_dom_sf"/>
</dbReference>
<protein>
    <submittedName>
        <fullName evidence="1">Uncharacterized protein</fullName>
    </submittedName>
</protein>
<proteinExistence type="predicted"/>
<dbReference type="Proteomes" id="UP001175211">
    <property type="component" value="Unassembled WGS sequence"/>
</dbReference>
<dbReference type="EMBL" id="JAUEPS010000035">
    <property type="protein sequence ID" value="KAK0450481.1"/>
    <property type="molecule type" value="Genomic_DNA"/>
</dbReference>
<dbReference type="GeneID" id="85361456"/>
<keyword evidence="2" id="KW-1185">Reference proteome</keyword>
<sequence length="190" mass="21279">MSALNVVRQVADIAEASGVPCVENVAKVAVVVFKLFEKKGKNKKNVKELCESIANTIAVIDAFVRMHGEPGASHFKDICGEMEVYLESIAQDLKDMKRKHRGFKGVFSVDDFREAIQAYRRRVDDLKTDFLIHSVGDCVLKVTEMHSLWKDGMAEAVVGPSEEFVFRIPKKPLAITAFFFLASDSNFFSQ</sequence>
<evidence type="ECO:0000313" key="2">
    <source>
        <dbReference type="Proteomes" id="UP001175211"/>
    </source>
</evidence>
<dbReference type="Gene3D" id="1.20.930.20">
    <property type="entry name" value="Adaptor protein Cbl, N-terminal domain"/>
    <property type="match status" value="1"/>
</dbReference>
<accession>A0AA39MXE1</accession>
<dbReference type="AlphaFoldDB" id="A0AA39MXE1"/>
<comment type="caution">
    <text evidence="1">The sequence shown here is derived from an EMBL/GenBank/DDBJ whole genome shotgun (WGS) entry which is preliminary data.</text>
</comment>
<dbReference type="RefSeq" id="XP_060327352.1">
    <property type="nucleotide sequence ID" value="XM_060477908.1"/>
</dbReference>
<dbReference type="GO" id="GO:0007166">
    <property type="term" value="P:cell surface receptor signaling pathway"/>
    <property type="evidence" value="ECO:0007669"/>
    <property type="project" value="InterPro"/>
</dbReference>
<reference evidence="1" key="1">
    <citation type="submission" date="2023-06" db="EMBL/GenBank/DDBJ databases">
        <authorList>
            <consortium name="Lawrence Berkeley National Laboratory"/>
            <person name="Ahrendt S."/>
            <person name="Sahu N."/>
            <person name="Indic B."/>
            <person name="Wong-Bajracharya J."/>
            <person name="Merenyi Z."/>
            <person name="Ke H.-M."/>
            <person name="Monk M."/>
            <person name="Kocsube S."/>
            <person name="Drula E."/>
            <person name="Lipzen A."/>
            <person name="Balint B."/>
            <person name="Henrissat B."/>
            <person name="Andreopoulos B."/>
            <person name="Martin F.M."/>
            <person name="Harder C.B."/>
            <person name="Rigling D."/>
            <person name="Ford K.L."/>
            <person name="Foster G.D."/>
            <person name="Pangilinan J."/>
            <person name="Papanicolaou A."/>
            <person name="Barry K."/>
            <person name="LaButti K."/>
            <person name="Viragh M."/>
            <person name="Koriabine M."/>
            <person name="Yan M."/>
            <person name="Riley R."/>
            <person name="Champramary S."/>
            <person name="Plett K.L."/>
            <person name="Tsai I.J."/>
            <person name="Slot J."/>
            <person name="Sipos G."/>
            <person name="Plett J."/>
            <person name="Nagy L.G."/>
            <person name="Grigoriev I.V."/>
        </authorList>
    </citation>
    <scope>NUCLEOTIDE SEQUENCE</scope>
    <source>
        <strain evidence="1">CCBAS 213</strain>
    </source>
</reference>
<evidence type="ECO:0000313" key="1">
    <source>
        <dbReference type="EMBL" id="KAK0450481.1"/>
    </source>
</evidence>
<name>A0AA39MXE1_ARMTA</name>